<accession>A0A926QL76</accession>
<name>A0A926QL76_9BACL</name>
<evidence type="ECO:0000313" key="2">
    <source>
        <dbReference type="EMBL" id="MBD0382287.1"/>
    </source>
</evidence>
<dbReference type="InterPro" id="IPR004360">
    <property type="entry name" value="Glyas_Fos-R_dOase_dom"/>
</dbReference>
<feature type="domain" description="VOC" evidence="1">
    <location>
        <begin position="4"/>
        <end position="120"/>
    </location>
</feature>
<protein>
    <submittedName>
        <fullName evidence="2">VOC family protein</fullName>
    </submittedName>
</protein>
<evidence type="ECO:0000259" key="1">
    <source>
        <dbReference type="PROSITE" id="PS51819"/>
    </source>
</evidence>
<proteinExistence type="predicted"/>
<dbReference type="InterPro" id="IPR029068">
    <property type="entry name" value="Glyas_Bleomycin-R_OHBP_Dase"/>
</dbReference>
<dbReference type="PANTHER" id="PTHR36437:SF2">
    <property type="entry name" value="GLYOXALASE_BLEOMYCIN RESISTANCE PROTEIN_DIOXYGENASE"/>
    <property type="match status" value="1"/>
</dbReference>
<dbReference type="PROSITE" id="PS51819">
    <property type="entry name" value="VOC"/>
    <property type="match status" value="1"/>
</dbReference>
<dbReference type="Gene3D" id="3.10.180.10">
    <property type="entry name" value="2,3-Dihydroxybiphenyl 1,2-Dioxygenase, domain 1"/>
    <property type="match status" value="2"/>
</dbReference>
<dbReference type="PANTHER" id="PTHR36437">
    <property type="entry name" value="GLYOXALASE/BLEOMYCIN RESISTANCE PROTEIN/DIOXYGENASE"/>
    <property type="match status" value="1"/>
</dbReference>
<dbReference type="SUPFAM" id="SSF54593">
    <property type="entry name" value="Glyoxalase/Bleomycin resistance protein/Dihydroxybiphenyl dioxygenase"/>
    <property type="match status" value="2"/>
</dbReference>
<gene>
    <name evidence="2" type="ORF">ICC18_19405</name>
</gene>
<dbReference type="RefSeq" id="WP_188176085.1">
    <property type="nucleotide sequence ID" value="NZ_JACVVD010000007.1"/>
</dbReference>
<sequence>MLNKIDRVFVPVSNLDRSIAWYEKEFGFKLLEKNGDEAHLQVAEGETLLSLKLAAPHQPQRHLHEEGHVPCFNFYTHREHMNEKYFLERGIATTEVMDDPHMKVCEFADPDGNIIGICHERPTSLHHTPSTELMTPMFHRVLAVFLPVINLEAAIRWYTEVLGMTLHHHWGQGADLKVGSGETIITMIVMSPDVHRKALQAVREKAYFTLQSDDVKGMHEKLQKSGTHTEDIHFSDGNLSLKDPEGLPLIITCTYTKIQHSTLQRSFV</sequence>
<keyword evidence="3" id="KW-1185">Reference proteome</keyword>
<dbReference type="Proteomes" id="UP000650466">
    <property type="component" value="Unassembled WGS sequence"/>
</dbReference>
<dbReference type="Pfam" id="PF00903">
    <property type="entry name" value="Glyoxalase"/>
    <property type="match status" value="2"/>
</dbReference>
<dbReference type="InterPro" id="IPR037523">
    <property type="entry name" value="VOC_core"/>
</dbReference>
<dbReference type="EMBL" id="JACVVD010000007">
    <property type="protein sequence ID" value="MBD0382287.1"/>
    <property type="molecule type" value="Genomic_DNA"/>
</dbReference>
<reference evidence="2" key="1">
    <citation type="submission" date="2020-09" db="EMBL/GenBank/DDBJ databases">
        <title>Draft Genome Sequence of Paenibacillus sp. WST5.</title>
        <authorList>
            <person name="Bao Z."/>
        </authorList>
    </citation>
    <scope>NUCLEOTIDE SEQUENCE</scope>
    <source>
        <strain evidence="2">WST5</strain>
    </source>
</reference>
<comment type="caution">
    <text evidence="2">The sequence shown here is derived from an EMBL/GenBank/DDBJ whole genome shotgun (WGS) entry which is preliminary data.</text>
</comment>
<organism evidence="2 3">
    <name type="scientific">Paenibacillus sedimenti</name>
    <dbReference type="NCBI Taxonomy" id="2770274"/>
    <lineage>
        <taxon>Bacteria</taxon>
        <taxon>Bacillati</taxon>
        <taxon>Bacillota</taxon>
        <taxon>Bacilli</taxon>
        <taxon>Bacillales</taxon>
        <taxon>Paenibacillaceae</taxon>
        <taxon>Paenibacillus</taxon>
    </lineage>
</organism>
<dbReference type="AlphaFoldDB" id="A0A926QL76"/>
<evidence type="ECO:0000313" key="3">
    <source>
        <dbReference type="Proteomes" id="UP000650466"/>
    </source>
</evidence>